<feature type="domain" description="PHD-type" evidence="11">
    <location>
        <begin position="219"/>
        <end position="333"/>
    </location>
</feature>
<evidence type="ECO:0000256" key="9">
    <source>
        <dbReference type="SAM" id="MobiDB-lite"/>
    </source>
</evidence>
<keyword evidence="4" id="KW-0862">Zinc</keyword>
<dbReference type="InterPro" id="IPR001965">
    <property type="entry name" value="Znf_PHD"/>
</dbReference>
<organism evidence="12">
    <name type="scientific">Psoroptes ovis</name>
    <name type="common">Sheep scab mite</name>
    <dbReference type="NCBI Taxonomy" id="83912"/>
    <lineage>
        <taxon>Eukaryota</taxon>
        <taxon>Metazoa</taxon>
        <taxon>Ecdysozoa</taxon>
        <taxon>Arthropoda</taxon>
        <taxon>Chelicerata</taxon>
        <taxon>Arachnida</taxon>
        <taxon>Acari</taxon>
        <taxon>Acariformes</taxon>
        <taxon>Sarcoptiformes</taxon>
        <taxon>Astigmata</taxon>
        <taxon>Psoroptidia</taxon>
        <taxon>Sarcoptoidea</taxon>
        <taxon>Psoroptidae</taxon>
        <taxon>Psoroptes</taxon>
    </lineage>
</organism>
<dbReference type="PANTHER" id="PTHR13793:SF160">
    <property type="entry name" value="PHD FINGER PROTEIN RHINOCEROS"/>
    <property type="match status" value="1"/>
</dbReference>
<evidence type="ECO:0000259" key="11">
    <source>
        <dbReference type="PROSITE" id="PS51805"/>
    </source>
</evidence>
<evidence type="ECO:0000256" key="3">
    <source>
        <dbReference type="ARBA" id="ARBA00022771"/>
    </source>
</evidence>
<accession>A0A3B0QJJ1</accession>
<dbReference type="EMBL" id="LS999123">
    <property type="protein sequence ID" value="SZF06441.1"/>
    <property type="molecule type" value="mRNA"/>
</dbReference>
<dbReference type="CDD" id="cd15573">
    <property type="entry name" value="PHD_JADE"/>
    <property type="match status" value="1"/>
</dbReference>
<dbReference type="PROSITE" id="PS50016">
    <property type="entry name" value="ZF_PHD_2"/>
    <property type="match status" value="1"/>
</dbReference>
<keyword evidence="2" id="KW-0677">Repeat</keyword>
<evidence type="ECO:0000256" key="5">
    <source>
        <dbReference type="ARBA" id="ARBA00038371"/>
    </source>
</evidence>
<dbReference type="InterPro" id="IPR019786">
    <property type="entry name" value="Zinc_finger_PHD-type_CS"/>
</dbReference>
<dbReference type="InterPro" id="IPR034732">
    <property type="entry name" value="EPHD"/>
</dbReference>
<dbReference type="GO" id="GO:0008270">
    <property type="term" value="F:zinc ion binding"/>
    <property type="evidence" value="ECO:0007669"/>
    <property type="project" value="UniProtKB-KW"/>
</dbReference>
<dbReference type="InterPro" id="IPR050701">
    <property type="entry name" value="Histone_Mod_Regulator"/>
</dbReference>
<dbReference type="InterPro" id="IPR013083">
    <property type="entry name" value="Znf_RING/FYVE/PHD"/>
</dbReference>
<feature type="region of interest" description="Disordered" evidence="9">
    <location>
        <begin position="527"/>
        <end position="556"/>
    </location>
</feature>
<evidence type="ECO:0000256" key="2">
    <source>
        <dbReference type="ARBA" id="ARBA00022737"/>
    </source>
</evidence>
<dbReference type="InterPro" id="IPR011011">
    <property type="entry name" value="Znf_FYVE_PHD"/>
</dbReference>
<dbReference type="Pfam" id="PF13831">
    <property type="entry name" value="PHD_2"/>
    <property type="match status" value="1"/>
</dbReference>
<evidence type="ECO:0000313" key="12">
    <source>
        <dbReference type="EMBL" id="SZF06441.1"/>
    </source>
</evidence>
<dbReference type="AlphaFoldDB" id="A0A3B0QJJ1"/>
<name>A0A3B0QJJ1_PSOOV</name>
<feature type="compositionally biased region" description="Low complexity" evidence="9">
    <location>
        <begin position="542"/>
        <end position="551"/>
    </location>
</feature>
<evidence type="ECO:0000256" key="6">
    <source>
        <dbReference type="ARBA" id="ARBA00055261"/>
    </source>
</evidence>
<dbReference type="FunFam" id="3.30.40.10:FF:000004">
    <property type="entry name" value="Jade family PHD finger 2"/>
    <property type="match status" value="1"/>
</dbReference>
<evidence type="ECO:0000259" key="10">
    <source>
        <dbReference type="PROSITE" id="PS50016"/>
    </source>
</evidence>
<dbReference type="GO" id="GO:0006357">
    <property type="term" value="P:regulation of transcription by RNA polymerase II"/>
    <property type="evidence" value="ECO:0007669"/>
    <property type="project" value="TreeGrafter"/>
</dbReference>
<sequence>MVILDRIYNVESRKKPAELVRKDLISAMKLPDHELLNRDDYIEILDSWREEWEKGVQVPVNPDSMPISNVKLVENNLSNKVDNEKFNLPKDLIMTNTHDTKNYFNSSSYELDIQDICWLQALRESDLDLDLEEHLLEKAIDLFEMHCAQNIDDSQVGIEYDDHIVCDVCQSPYGEDGNEMVFCDLCNICVHQACYGINEIPDGEWLCKPCEELGTKRKNAFCVLCPNSGGALKPTTKPNKWAHVSCVYWIPEAKFLDYNTLEPIETKSIPNWRWNLICSLCNIKKGAPIICAKNCRCSYHVTCAFKHRLKMKIVFLSDGKSDIRLKSFCQKHTKQQRNTSENNDDKMNSKKQCEFWKYVDVNKISQEISQIYNVNIDDNVNNFNSSILKNHSVNSMSLSQILQLIYEYWKLKRISNHGNSLIKMTFEEKFQEQLQIHKNQILSFRYHLERLRTLAYMICRREKIKQNWLNTQREIITTTLNLADNPELITQANGEQFLIDEHQKLFSKIISNNSIFLDQSNVKTNDDNKTLSDDHNEDKDSVTSTSVTSTSKPKAEYSTNNLIKEIKHLKRSPLSKHNPYARIYLTQTKSRKSNRLTNDDFDKIDLKCENKTEEKLIDLQHKKQLHETILDNNITNLNDDCHHQNENIDSNKKFIGYKNRHANEHQHFTSEIKYEKDKILITESQYDDRHRSPLKQNGNNDNHYKKLRNHDSIIMNRKYPLRNKIK</sequence>
<dbReference type="InterPro" id="IPR019787">
    <property type="entry name" value="Znf_PHD-finger"/>
</dbReference>
<feature type="region of interest" description="Disordered" evidence="9">
    <location>
        <begin position="687"/>
        <end position="726"/>
    </location>
</feature>
<reference evidence="12" key="1">
    <citation type="submission" date="2018-09" db="EMBL/GenBank/DDBJ databases">
        <authorList>
            <person name="Parvin R."/>
            <person name="Begum J.A."/>
            <person name="Chowdhury E.H."/>
            <person name="Islam M.R."/>
            <person name="Harder T."/>
        </authorList>
    </citation>
    <scope>NUCLEOTIDE SEQUENCE</scope>
</reference>
<dbReference type="Gene3D" id="3.30.40.10">
    <property type="entry name" value="Zinc/RING finger domain, C3HC4 (zinc finger)"/>
    <property type="match status" value="2"/>
</dbReference>
<evidence type="ECO:0000256" key="8">
    <source>
        <dbReference type="PROSITE-ProRule" id="PRU00146"/>
    </source>
</evidence>
<keyword evidence="1" id="KW-0479">Metal-binding</keyword>
<keyword evidence="3 8" id="KW-0863">Zinc-finger</keyword>
<comment type="similarity">
    <text evidence="5">Belongs to the JADE family.</text>
</comment>
<feature type="domain" description="PHD-type" evidence="10">
    <location>
        <begin position="163"/>
        <end position="213"/>
    </location>
</feature>
<feature type="compositionally biased region" description="Basic and acidic residues" evidence="9">
    <location>
        <begin position="527"/>
        <end position="541"/>
    </location>
</feature>
<dbReference type="PROSITE" id="PS51805">
    <property type="entry name" value="EPHD"/>
    <property type="match status" value="1"/>
</dbReference>
<proteinExistence type="evidence at transcript level"/>
<protein>
    <recommendedName>
        <fullName evidence="7">PHD finger protein rhinoceros</fullName>
    </recommendedName>
</protein>
<dbReference type="Pfam" id="PF13832">
    <property type="entry name" value="zf-HC5HC2H_2"/>
    <property type="match status" value="1"/>
</dbReference>
<gene>
    <name evidence="12" type="primary">PSOVI09g00270</name>
</gene>
<dbReference type="SUPFAM" id="SSF57903">
    <property type="entry name" value="FYVE/PHD zinc finger"/>
    <property type="match status" value="1"/>
</dbReference>
<dbReference type="PANTHER" id="PTHR13793">
    <property type="entry name" value="PHD FINGER PROTEINS"/>
    <property type="match status" value="1"/>
</dbReference>
<evidence type="ECO:0000256" key="1">
    <source>
        <dbReference type="ARBA" id="ARBA00022723"/>
    </source>
</evidence>
<dbReference type="PROSITE" id="PS01359">
    <property type="entry name" value="ZF_PHD_1"/>
    <property type="match status" value="1"/>
</dbReference>
<evidence type="ECO:0000256" key="7">
    <source>
        <dbReference type="ARBA" id="ARBA00068706"/>
    </source>
</evidence>
<comment type="function">
    <text evidence="6">May function as a negative regulator of the EGFR/Ras/MAPK signaling pathway during eye development.</text>
</comment>
<evidence type="ECO:0000256" key="4">
    <source>
        <dbReference type="ARBA" id="ARBA00022833"/>
    </source>
</evidence>
<dbReference type="SMART" id="SM00249">
    <property type="entry name" value="PHD"/>
    <property type="match status" value="2"/>
</dbReference>